<evidence type="ECO:0000313" key="1">
    <source>
        <dbReference type="EMBL" id="JAP08313.1"/>
    </source>
</evidence>
<dbReference type="EMBL" id="GEDG01037124">
    <property type="protein sequence ID" value="JAP08313.1"/>
    <property type="molecule type" value="Transcribed_RNA"/>
</dbReference>
<reference evidence="1" key="1">
    <citation type="submission" date="2015-12" db="EMBL/GenBank/DDBJ databases">
        <title>Gene expression during late stages of embryo sac development: a critical building block for successful pollen-pistil interactions.</title>
        <authorList>
            <person name="Liu Y."/>
            <person name="Joly V."/>
            <person name="Sabar M."/>
            <person name="Matton D.P."/>
        </authorList>
    </citation>
    <scope>NUCLEOTIDE SEQUENCE</scope>
</reference>
<accession>A0A0V0GKP7</accession>
<dbReference type="AlphaFoldDB" id="A0A0V0GKP7"/>
<proteinExistence type="predicted"/>
<name>A0A0V0GKP7_SOLCH</name>
<feature type="non-terminal residue" evidence="1">
    <location>
        <position position="1"/>
    </location>
</feature>
<sequence length="89" mass="10362">VAQPRCHFFKCGELDSNEQTSFHHTNSKLKQSTGDFKLALNEEFSLLLIGRKGRLKLLKYTNSFKEISPFLLTLIFFQTKKRRKISSPQ</sequence>
<organism evidence="1">
    <name type="scientific">Solanum chacoense</name>
    <name type="common">Chaco potato</name>
    <dbReference type="NCBI Taxonomy" id="4108"/>
    <lineage>
        <taxon>Eukaryota</taxon>
        <taxon>Viridiplantae</taxon>
        <taxon>Streptophyta</taxon>
        <taxon>Embryophyta</taxon>
        <taxon>Tracheophyta</taxon>
        <taxon>Spermatophyta</taxon>
        <taxon>Magnoliopsida</taxon>
        <taxon>eudicotyledons</taxon>
        <taxon>Gunneridae</taxon>
        <taxon>Pentapetalae</taxon>
        <taxon>asterids</taxon>
        <taxon>lamiids</taxon>
        <taxon>Solanales</taxon>
        <taxon>Solanaceae</taxon>
        <taxon>Solanoideae</taxon>
        <taxon>Solaneae</taxon>
        <taxon>Solanum</taxon>
    </lineage>
</organism>
<protein>
    <submittedName>
        <fullName evidence="1">Putative ovule protein</fullName>
    </submittedName>
</protein>